<reference evidence="2 3" key="1">
    <citation type="submission" date="2017-04" db="EMBL/GenBank/DDBJ databases">
        <authorList>
            <person name="Afonso C.L."/>
            <person name="Miller P.J."/>
            <person name="Scott M.A."/>
            <person name="Spackman E."/>
            <person name="Goraichik I."/>
            <person name="Dimitrov K.M."/>
            <person name="Suarez D.L."/>
            <person name="Swayne D.E."/>
        </authorList>
    </citation>
    <scope>NUCLEOTIDE SEQUENCE [LARGE SCALE GENOMIC DNA]</scope>
    <source>
        <strain evidence="2 3">DSM 12555</strain>
    </source>
</reference>
<evidence type="ECO:0000313" key="2">
    <source>
        <dbReference type="EMBL" id="SMC21141.1"/>
    </source>
</evidence>
<keyword evidence="1" id="KW-0472">Membrane</keyword>
<feature type="transmembrane region" description="Helical" evidence="1">
    <location>
        <begin position="20"/>
        <end position="37"/>
    </location>
</feature>
<name>A0A1W1XC93_9CLOT</name>
<evidence type="ECO:0008006" key="4">
    <source>
        <dbReference type="Google" id="ProtNLM"/>
    </source>
</evidence>
<evidence type="ECO:0000256" key="1">
    <source>
        <dbReference type="SAM" id="Phobius"/>
    </source>
</evidence>
<dbReference type="RefSeq" id="WP_084114674.1">
    <property type="nucleotide sequence ID" value="NZ_FWXH01000003.1"/>
</dbReference>
<proteinExistence type="predicted"/>
<feature type="transmembrane region" description="Helical" evidence="1">
    <location>
        <begin position="85"/>
        <end position="107"/>
    </location>
</feature>
<accession>A0A1W1XC93</accession>
<feature type="transmembrane region" description="Helical" evidence="1">
    <location>
        <begin position="53"/>
        <end position="73"/>
    </location>
</feature>
<dbReference type="EMBL" id="FWXH01000003">
    <property type="protein sequence ID" value="SMC21141.1"/>
    <property type="molecule type" value="Genomic_DNA"/>
</dbReference>
<keyword evidence="3" id="KW-1185">Reference proteome</keyword>
<evidence type="ECO:0000313" key="3">
    <source>
        <dbReference type="Proteomes" id="UP000192468"/>
    </source>
</evidence>
<dbReference type="STRING" id="1121291.SAMN02745134_01202"/>
<keyword evidence="1" id="KW-0812">Transmembrane</keyword>
<gene>
    <name evidence="2" type="ORF">SAMN02745134_01202</name>
</gene>
<organism evidence="2 3">
    <name type="scientific">Clostridium acidisoli DSM 12555</name>
    <dbReference type="NCBI Taxonomy" id="1121291"/>
    <lineage>
        <taxon>Bacteria</taxon>
        <taxon>Bacillati</taxon>
        <taxon>Bacillota</taxon>
        <taxon>Clostridia</taxon>
        <taxon>Eubacteriales</taxon>
        <taxon>Clostridiaceae</taxon>
        <taxon>Clostridium</taxon>
    </lineage>
</organism>
<feature type="transmembrane region" description="Helical" evidence="1">
    <location>
        <begin position="119"/>
        <end position="138"/>
    </location>
</feature>
<protein>
    <recommendedName>
        <fullName evidence="4">Membrane protein CcdC involved in cytochrome C biogenesis</fullName>
    </recommendedName>
</protein>
<sequence>MWEILIILLIMFKGLKSKEVGIKTFIALPIIMLYEFYDNFKVGTIQATEISELIVLAVIAVIAGIILGNMKLIEVDKGKYYIRHTYKYIVSWIVIILIRILVSKFVFKSSIENFNWISWAYFLVYYTTRSITMVLRYPEVLSNLIINRENIK</sequence>
<dbReference type="AlphaFoldDB" id="A0A1W1XC93"/>
<dbReference type="Proteomes" id="UP000192468">
    <property type="component" value="Unassembled WGS sequence"/>
</dbReference>
<keyword evidence="1" id="KW-1133">Transmembrane helix</keyword>
<dbReference type="OrthoDB" id="9837492at2"/>